<dbReference type="RefSeq" id="WP_147669025.1">
    <property type="nucleotide sequence ID" value="NZ_CP120678.1"/>
</dbReference>
<proteinExistence type="predicted"/>
<dbReference type="InterPro" id="IPR008763">
    <property type="entry name" value="Peptidase_S55"/>
</dbReference>
<dbReference type="InterPro" id="IPR014219">
    <property type="entry name" value="SpoIVB"/>
</dbReference>
<protein>
    <submittedName>
        <fullName evidence="2">SpoIVB peptidase</fullName>
        <ecNumber evidence="2">3.4.21.116</ecNumber>
    </submittedName>
</protein>
<dbReference type="KEGG" id="sgbi:P3F81_06950"/>
<reference evidence="2" key="1">
    <citation type="submission" date="2023-03" db="EMBL/GenBank/DDBJ databases">
        <title>Selenobaculum gbiensis gen. nov. sp. nov., a new bacterium isolated from the gut microbiota of IBD patient.</title>
        <authorList>
            <person name="Yeo S."/>
            <person name="Park H."/>
            <person name="Huh C.S."/>
        </authorList>
    </citation>
    <scope>NUCLEOTIDE SEQUENCE</scope>
    <source>
        <strain evidence="2">ICN-92133</strain>
    </source>
</reference>
<sequence length="435" mass="47545">MKNYKKLIGIIFSLMIIAFSLLPQFRNIYALPEQIVIMQEDLKVFQTNYPFTMTVNNAVKSEVTNKLDSSLQPVFLDSVKLNSNIVEFKLLGVIPIKEVAVEVIQPIHVKAGGQSIGVILHSEGIMVVGTSPIIDAGGQRYFPAKDAGIDVGDIIISINNKIMKKDIDVAEAVEEAGKNNIPLKIEFKHDAEIKEIQVQPVFCQQTKRYRIGLFVRDSAVGVGTMTFYDTKSNVYGALGHVIVDSDTSQSINCENGKIVQASVAGIQNGKAGSPGEKIGRFLDVEQLMGTIDKNTDFGIYGRINKDAIVDYYESELSVASMAEIETGAAEILTVVEGQKIEKFAVEIEKINMQSYPKGKGLVVKVVDNNLLSRTGGIVQGMSGSPIIQKGKIIGAVTHVFVHDPTRGYGCFIDWMLMEGGIIPKQNNEKIPSLFG</sequence>
<dbReference type="Proteomes" id="UP001243623">
    <property type="component" value="Chromosome"/>
</dbReference>
<dbReference type="InterPro" id="IPR041489">
    <property type="entry name" value="PDZ_6"/>
</dbReference>
<dbReference type="AlphaFoldDB" id="A0A9Y2EQ68"/>
<name>A0A9Y2EQ68_9FIRM</name>
<dbReference type="Pfam" id="PF05580">
    <property type="entry name" value="Peptidase_S55"/>
    <property type="match status" value="1"/>
</dbReference>
<feature type="domain" description="Peptidase S55" evidence="1">
    <location>
        <begin position="192"/>
        <end position="431"/>
    </location>
</feature>
<dbReference type="NCBIfam" id="TIGR02860">
    <property type="entry name" value="spore_IV_B"/>
    <property type="match status" value="1"/>
</dbReference>
<organism evidence="2 3">
    <name type="scientific">Selenobaculum gibii</name>
    <dbReference type="NCBI Taxonomy" id="3054208"/>
    <lineage>
        <taxon>Bacteria</taxon>
        <taxon>Bacillati</taxon>
        <taxon>Bacillota</taxon>
        <taxon>Negativicutes</taxon>
        <taxon>Selenomonadales</taxon>
        <taxon>Selenomonadaceae</taxon>
        <taxon>Selenobaculum</taxon>
    </lineage>
</organism>
<dbReference type="EC" id="3.4.21.116" evidence="2"/>
<keyword evidence="3" id="KW-1185">Reference proteome</keyword>
<dbReference type="SUPFAM" id="SSF50494">
    <property type="entry name" value="Trypsin-like serine proteases"/>
    <property type="match status" value="1"/>
</dbReference>
<evidence type="ECO:0000313" key="3">
    <source>
        <dbReference type="Proteomes" id="UP001243623"/>
    </source>
</evidence>
<dbReference type="InterPro" id="IPR036034">
    <property type="entry name" value="PDZ_sf"/>
</dbReference>
<dbReference type="GO" id="GO:0016787">
    <property type="term" value="F:hydrolase activity"/>
    <property type="evidence" value="ECO:0007669"/>
    <property type="project" value="UniProtKB-KW"/>
</dbReference>
<keyword evidence="2" id="KW-0378">Hydrolase</keyword>
<gene>
    <name evidence="2" type="primary">spoIVB</name>
    <name evidence="2" type="ORF">P3F81_06950</name>
</gene>
<dbReference type="Gene3D" id="2.30.42.10">
    <property type="match status" value="1"/>
</dbReference>
<evidence type="ECO:0000313" key="2">
    <source>
        <dbReference type="EMBL" id="WIW69662.1"/>
    </source>
</evidence>
<dbReference type="Pfam" id="PF17820">
    <property type="entry name" value="PDZ_6"/>
    <property type="match status" value="1"/>
</dbReference>
<dbReference type="EMBL" id="CP120678">
    <property type="protein sequence ID" value="WIW69662.1"/>
    <property type="molecule type" value="Genomic_DNA"/>
</dbReference>
<dbReference type="InterPro" id="IPR009003">
    <property type="entry name" value="Peptidase_S1_PA"/>
</dbReference>
<accession>A0A9Y2EQ68</accession>
<dbReference type="SUPFAM" id="SSF50156">
    <property type="entry name" value="PDZ domain-like"/>
    <property type="match status" value="1"/>
</dbReference>
<evidence type="ECO:0000259" key="1">
    <source>
        <dbReference type="PROSITE" id="PS51494"/>
    </source>
</evidence>
<dbReference type="PROSITE" id="PS51494">
    <property type="entry name" value="SPOIVB"/>
    <property type="match status" value="1"/>
</dbReference>